<comment type="caution">
    <text evidence="2">The sequence shown here is derived from an EMBL/GenBank/DDBJ whole genome shotgun (WGS) entry which is preliminary data.</text>
</comment>
<evidence type="ECO:0000256" key="1">
    <source>
        <dbReference type="SAM" id="Phobius"/>
    </source>
</evidence>
<keyword evidence="3" id="KW-1185">Reference proteome</keyword>
<dbReference type="eggNOG" id="ENOG502ZTCV">
    <property type="taxonomic scope" value="Bacteria"/>
</dbReference>
<proteinExistence type="predicted"/>
<sequence length="365" mass="42296">MKHIDWQDMLAQGRRRTRIQRIVAIILISAILGYVFWYFFYASTPEYALNKLQQAFKTKDQATIERYCDLESITGRAYDDLTRDMFAHDSHLTTETKVMFETFYMKIKPQVVSDTNSLILDYIPTGKWSVPTGNNLLKGRQLGIDYEYLVERSQLRNTEFVKIESVRKSGSNEAVAKIVVKDTYTGTQFTLQVIMIKRDGDWKVCEIKNYRDYLDFLSPIQEKGLKKYMDATADIIEKYNDILDSQQTRFKKLDKSSDGILTANMRSKMVSYIRSDIIPALEKRQQELDNIPVIDGAQYLAAQRKESTRLTVEAWRHFIEALETDSPNEFNVAKSYQKDAMDIDYRTDDVVKNTAISSSKTSTIP</sequence>
<accession>A0A0B2JY30</accession>
<evidence type="ECO:0000313" key="3">
    <source>
        <dbReference type="Proteomes" id="UP000030993"/>
    </source>
</evidence>
<dbReference type="RefSeq" id="WP_039205635.1">
    <property type="nucleotide sequence ID" value="NZ_JSCE01000003.1"/>
</dbReference>
<keyword evidence="1" id="KW-0812">Transmembrane</keyword>
<dbReference type="Proteomes" id="UP000030993">
    <property type="component" value="Unassembled WGS sequence"/>
</dbReference>
<protein>
    <submittedName>
        <fullName evidence="2">Uncharacterized protein</fullName>
    </submittedName>
</protein>
<dbReference type="EMBL" id="JSCE01000003">
    <property type="protein sequence ID" value="KHM53195.1"/>
    <property type="molecule type" value="Genomic_DNA"/>
</dbReference>
<reference evidence="2 3" key="1">
    <citation type="journal article" date="2013" name="PLoS ONE">
        <title>Identification and characterization of three novel lipases belonging to families II and V from Anaerovibrio lipolyticus 5ST.</title>
        <authorList>
            <person name="Prive F."/>
            <person name="Kaderbhai N.N."/>
            <person name="Girdwood S."/>
            <person name="Worgan H.J."/>
            <person name="Pinloche E."/>
            <person name="Scollan N.D."/>
            <person name="Huws S.A."/>
            <person name="Newbold C.J."/>
        </authorList>
    </citation>
    <scope>NUCLEOTIDE SEQUENCE [LARGE SCALE GENOMIC DNA]</scope>
    <source>
        <strain evidence="2 3">5S</strain>
    </source>
</reference>
<dbReference type="AlphaFoldDB" id="A0A0B2JY30"/>
<feature type="transmembrane region" description="Helical" evidence="1">
    <location>
        <begin position="21"/>
        <end position="41"/>
    </location>
</feature>
<name>A0A0B2JY30_9FIRM</name>
<keyword evidence="1" id="KW-0472">Membrane</keyword>
<gene>
    <name evidence="2" type="ORF">NZ47_00260</name>
</gene>
<organism evidence="2 3">
    <name type="scientific">Anaerovibrio lipolyticus</name>
    <dbReference type="NCBI Taxonomy" id="82374"/>
    <lineage>
        <taxon>Bacteria</taxon>
        <taxon>Bacillati</taxon>
        <taxon>Bacillota</taxon>
        <taxon>Negativicutes</taxon>
        <taxon>Selenomonadales</taxon>
        <taxon>Selenomonadaceae</taxon>
        <taxon>Anaerovibrio</taxon>
    </lineage>
</organism>
<keyword evidence="1" id="KW-1133">Transmembrane helix</keyword>
<evidence type="ECO:0000313" key="2">
    <source>
        <dbReference type="EMBL" id="KHM53195.1"/>
    </source>
</evidence>